<protein>
    <recommendedName>
        <fullName evidence="3">SDR family oxidoreductase</fullName>
    </recommendedName>
</protein>
<evidence type="ECO:0000313" key="1">
    <source>
        <dbReference type="EMBL" id="PPJ35687.1"/>
    </source>
</evidence>
<dbReference type="PRINTS" id="PR00081">
    <property type="entry name" value="GDHRDH"/>
</dbReference>
<dbReference type="InterPro" id="IPR036291">
    <property type="entry name" value="NAD(P)-bd_dom_sf"/>
</dbReference>
<dbReference type="CDD" id="cd05233">
    <property type="entry name" value="SDR_c"/>
    <property type="match status" value="1"/>
</dbReference>
<dbReference type="InterPro" id="IPR002347">
    <property type="entry name" value="SDR_fam"/>
</dbReference>
<dbReference type="Gene3D" id="3.40.50.720">
    <property type="entry name" value="NAD(P)-binding Rossmann-like Domain"/>
    <property type="match status" value="1"/>
</dbReference>
<evidence type="ECO:0008006" key="3">
    <source>
        <dbReference type="Google" id="ProtNLM"/>
    </source>
</evidence>
<dbReference type="SUPFAM" id="SSF51735">
    <property type="entry name" value="NAD(P)-binding Rossmann-fold domains"/>
    <property type="match status" value="1"/>
</dbReference>
<dbReference type="EMBL" id="PSZC01000019">
    <property type="protein sequence ID" value="PPJ35687.1"/>
    <property type="molecule type" value="Genomic_DNA"/>
</dbReference>
<evidence type="ECO:0000313" key="2">
    <source>
        <dbReference type="Proteomes" id="UP000239874"/>
    </source>
</evidence>
<accession>A0A2S6AKE2</accession>
<comment type="caution">
    <text evidence="1">The sequence shown here is derived from an EMBL/GenBank/DDBJ whole genome shotgun (WGS) entry which is preliminary data.</text>
</comment>
<dbReference type="OrthoDB" id="7064009at2"/>
<sequence length="87" mass="9258">MHNVSPGCVIRRLAHGERLAYRSTDAETIYSASKAAVIHLTRIAALELGKAGIRVNAICPGSDPDGDDSALLQRGIRQAHQRVDPAG</sequence>
<organism evidence="1 2">
    <name type="scientific">Nocardia nova</name>
    <dbReference type="NCBI Taxonomy" id="37330"/>
    <lineage>
        <taxon>Bacteria</taxon>
        <taxon>Bacillati</taxon>
        <taxon>Actinomycetota</taxon>
        <taxon>Actinomycetes</taxon>
        <taxon>Mycobacteriales</taxon>
        <taxon>Nocardiaceae</taxon>
        <taxon>Nocardia</taxon>
    </lineage>
</organism>
<name>A0A2S6AKE2_9NOCA</name>
<dbReference type="Proteomes" id="UP000239874">
    <property type="component" value="Unassembled WGS sequence"/>
</dbReference>
<dbReference type="AlphaFoldDB" id="A0A2S6AKE2"/>
<proteinExistence type="predicted"/>
<gene>
    <name evidence="1" type="ORF">C5E45_24375</name>
</gene>
<dbReference type="Pfam" id="PF13561">
    <property type="entry name" value="adh_short_C2"/>
    <property type="match status" value="1"/>
</dbReference>
<reference evidence="1 2" key="1">
    <citation type="submission" date="2018-02" db="EMBL/GenBank/DDBJ databases">
        <title>8 Nocardia nova and 1 Nocardia cyriacigeorgica strain used for evolution to TMP-SMX.</title>
        <authorList>
            <person name="Mehta H."/>
            <person name="Weng J."/>
            <person name="Shamoo Y."/>
        </authorList>
    </citation>
    <scope>NUCLEOTIDE SEQUENCE [LARGE SCALE GENOMIC DNA]</scope>
    <source>
        <strain evidence="1 2">MDA3139</strain>
    </source>
</reference>